<dbReference type="EMBL" id="BPQB01000096">
    <property type="protein sequence ID" value="GJE98867.1"/>
    <property type="molecule type" value="Genomic_DNA"/>
</dbReference>
<dbReference type="Proteomes" id="UP000703269">
    <property type="component" value="Unassembled WGS sequence"/>
</dbReference>
<reference evidence="2 3" key="1">
    <citation type="submission" date="2021-08" db="EMBL/GenBank/DDBJ databases">
        <title>Draft Genome Sequence of Phanerochaete sordida strain YK-624.</title>
        <authorList>
            <person name="Mori T."/>
            <person name="Dohra H."/>
            <person name="Suzuki T."/>
            <person name="Kawagishi H."/>
            <person name="Hirai H."/>
        </authorList>
    </citation>
    <scope>NUCLEOTIDE SEQUENCE [LARGE SCALE GENOMIC DNA]</scope>
    <source>
        <strain evidence="2 3">YK-624</strain>
    </source>
</reference>
<name>A0A9P3GNP5_9APHY</name>
<feature type="coiled-coil region" evidence="1">
    <location>
        <begin position="40"/>
        <end position="104"/>
    </location>
</feature>
<accession>A0A9P3GNP5</accession>
<dbReference type="AlphaFoldDB" id="A0A9P3GNP5"/>
<evidence type="ECO:0000313" key="3">
    <source>
        <dbReference type="Proteomes" id="UP000703269"/>
    </source>
</evidence>
<evidence type="ECO:0000256" key="1">
    <source>
        <dbReference type="SAM" id="Coils"/>
    </source>
</evidence>
<gene>
    <name evidence="2" type="ORF">PsYK624_151040</name>
</gene>
<proteinExistence type="predicted"/>
<organism evidence="2 3">
    <name type="scientific">Phanerochaete sordida</name>
    <dbReference type="NCBI Taxonomy" id="48140"/>
    <lineage>
        <taxon>Eukaryota</taxon>
        <taxon>Fungi</taxon>
        <taxon>Dikarya</taxon>
        <taxon>Basidiomycota</taxon>
        <taxon>Agaricomycotina</taxon>
        <taxon>Agaricomycetes</taxon>
        <taxon>Polyporales</taxon>
        <taxon>Phanerochaetaceae</taxon>
        <taxon>Phanerochaete</taxon>
    </lineage>
</organism>
<protein>
    <submittedName>
        <fullName evidence="2">Uncharacterized protein</fullName>
    </submittedName>
</protein>
<sequence length="217" mass="24281">MRRSQSVRNNPKPAVIVGADDLGAMREDEPSMEDVLRAQLLEKDKENDKLRTQIAQLKSQLAERPSMEAVEGLKKEYRNLELLLDGTQRENERCMAELENRKQREKALENHLAKLAGPNWQDNLDIAPMGTIPNRAGLISPGHARSGSVPKLQTVFDPAPAGDAPPSKAFVEQVRLLVLGMEQRLQSREEKLLKSIEKAEAEGAKFEELKRQAVATQ</sequence>
<evidence type="ECO:0000313" key="2">
    <source>
        <dbReference type="EMBL" id="GJE98867.1"/>
    </source>
</evidence>
<comment type="caution">
    <text evidence="2">The sequence shown here is derived from an EMBL/GenBank/DDBJ whole genome shotgun (WGS) entry which is preliminary data.</text>
</comment>
<keyword evidence="1" id="KW-0175">Coiled coil</keyword>
<keyword evidence="3" id="KW-1185">Reference proteome</keyword>
<dbReference type="OrthoDB" id="3363533at2759"/>